<evidence type="ECO:0000259" key="6">
    <source>
        <dbReference type="Pfam" id="PF16858"/>
    </source>
</evidence>
<dbReference type="GO" id="GO:0003682">
    <property type="term" value="F:chromatin binding"/>
    <property type="evidence" value="ECO:0007669"/>
    <property type="project" value="TreeGrafter"/>
</dbReference>
<evidence type="ECO:0000256" key="3">
    <source>
        <dbReference type="ARBA" id="ARBA00023242"/>
    </source>
</evidence>
<comment type="similarity">
    <text evidence="2">Belongs to the CND2 H2 (condensin-2 subunit 2) family.</text>
</comment>
<dbReference type="OrthoDB" id="10038475at2759"/>
<dbReference type="GO" id="GO:0010032">
    <property type="term" value="P:meiotic chromosome condensation"/>
    <property type="evidence" value="ECO:0007669"/>
    <property type="project" value="TreeGrafter"/>
</dbReference>
<proteinExistence type="inferred from homology"/>
<dbReference type="PANTHER" id="PTHR14324">
    <property type="entry name" value="CONDENSIN-2 COMPLEX SUBUNIT H2"/>
    <property type="match status" value="1"/>
</dbReference>
<reference evidence="7 8" key="1">
    <citation type="journal article" date="2008" name="Nature">
        <title>The Phaeodactylum genome reveals the evolutionary history of diatom genomes.</title>
        <authorList>
            <person name="Bowler C."/>
            <person name="Allen A.E."/>
            <person name="Badger J.H."/>
            <person name="Grimwood J."/>
            <person name="Jabbari K."/>
            <person name="Kuo A."/>
            <person name="Maheswari U."/>
            <person name="Martens C."/>
            <person name="Maumus F."/>
            <person name="Otillar R.P."/>
            <person name="Rayko E."/>
            <person name="Salamov A."/>
            <person name="Vandepoele K."/>
            <person name="Beszteri B."/>
            <person name="Gruber A."/>
            <person name="Heijde M."/>
            <person name="Katinka M."/>
            <person name="Mock T."/>
            <person name="Valentin K."/>
            <person name="Verret F."/>
            <person name="Berges J.A."/>
            <person name="Brownlee C."/>
            <person name="Cadoret J.P."/>
            <person name="Chiovitti A."/>
            <person name="Choi C.J."/>
            <person name="Coesel S."/>
            <person name="De Martino A."/>
            <person name="Detter J.C."/>
            <person name="Durkin C."/>
            <person name="Falciatore A."/>
            <person name="Fournet J."/>
            <person name="Haruta M."/>
            <person name="Huysman M.J."/>
            <person name="Jenkins B.D."/>
            <person name="Jiroutova K."/>
            <person name="Jorgensen R.E."/>
            <person name="Joubert Y."/>
            <person name="Kaplan A."/>
            <person name="Kroger N."/>
            <person name="Kroth P.G."/>
            <person name="La Roche J."/>
            <person name="Lindquist E."/>
            <person name="Lommer M."/>
            <person name="Martin-Jezequel V."/>
            <person name="Lopez P.J."/>
            <person name="Lucas S."/>
            <person name="Mangogna M."/>
            <person name="McGinnis K."/>
            <person name="Medlin L.K."/>
            <person name="Montsant A."/>
            <person name="Oudot-Le Secq M.P."/>
            <person name="Napoli C."/>
            <person name="Obornik M."/>
            <person name="Parker M.S."/>
            <person name="Petit J.L."/>
            <person name="Porcel B.M."/>
            <person name="Poulsen N."/>
            <person name="Robison M."/>
            <person name="Rychlewski L."/>
            <person name="Rynearson T.A."/>
            <person name="Schmutz J."/>
            <person name="Shapiro H."/>
            <person name="Siaut M."/>
            <person name="Stanley M."/>
            <person name="Sussman M.R."/>
            <person name="Taylor A.R."/>
            <person name="Vardi A."/>
            <person name="von Dassow P."/>
            <person name="Vyverman W."/>
            <person name="Willis A."/>
            <person name="Wyrwicz L.S."/>
            <person name="Rokhsar D.S."/>
            <person name="Weissenbach J."/>
            <person name="Armbrust E.V."/>
            <person name="Green B.R."/>
            <person name="Van de Peer Y."/>
            <person name="Grigoriev I.V."/>
        </authorList>
    </citation>
    <scope>NUCLEOTIDE SEQUENCE [LARGE SCALE GENOMIC DNA]</scope>
    <source>
        <strain evidence="7 8">CCAP 1055/1</strain>
    </source>
</reference>
<evidence type="ECO:0000256" key="1">
    <source>
        <dbReference type="ARBA" id="ARBA00004123"/>
    </source>
</evidence>
<evidence type="ECO:0000256" key="2">
    <source>
        <dbReference type="ARBA" id="ARBA00007844"/>
    </source>
</evidence>
<dbReference type="PaxDb" id="2850-Phatr50280"/>
<dbReference type="InterPro" id="IPR009378">
    <property type="entry name" value="H2_N"/>
</dbReference>
<dbReference type="Pfam" id="PF16858">
    <property type="entry name" value="CNDH2_C"/>
    <property type="match status" value="1"/>
</dbReference>
<dbReference type="EMBL" id="CM000630">
    <property type="protein sequence ID" value="EEC43358.1"/>
    <property type="molecule type" value="Genomic_DNA"/>
</dbReference>
<protein>
    <recommendedName>
        <fullName evidence="9">Condensin-2 complex subunit H2</fullName>
    </recommendedName>
</protein>
<gene>
    <name evidence="7" type="ORF">PHATRDRAFT_50280</name>
</gene>
<dbReference type="Pfam" id="PF06278">
    <property type="entry name" value="CNDH2_N"/>
    <property type="match status" value="1"/>
</dbReference>
<dbReference type="GO" id="GO:0005634">
    <property type="term" value="C:nucleus"/>
    <property type="evidence" value="ECO:0007669"/>
    <property type="project" value="UniProtKB-SubCell"/>
</dbReference>
<reference evidence="8" key="2">
    <citation type="submission" date="2008-08" db="EMBL/GenBank/DDBJ databases">
        <authorList>
            <consortium name="Diatom Consortium"/>
            <person name="Grigoriev I."/>
            <person name="Grimwood J."/>
            <person name="Kuo A."/>
            <person name="Otillar R.P."/>
            <person name="Salamov A."/>
            <person name="Detter J.C."/>
            <person name="Lindquist E."/>
            <person name="Shapiro H."/>
            <person name="Lucas S."/>
            <person name="Glavina del Rio T."/>
            <person name="Pitluck S."/>
            <person name="Rokhsar D."/>
            <person name="Bowler C."/>
        </authorList>
    </citation>
    <scope>GENOME REANNOTATION</scope>
    <source>
        <strain evidence="8">CCAP 1055/1</strain>
    </source>
</reference>
<evidence type="ECO:0000313" key="7">
    <source>
        <dbReference type="EMBL" id="EEC43358.1"/>
    </source>
</evidence>
<keyword evidence="8" id="KW-1185">Reference proteome</keyword>
<dbReference type="InterPro" id="IPR031737">
    <property type="entry name" value="CNDH2_C"/>
</dbReference>
<dbReference type="Proteomes" id="UP000000759">
    <property type="component" value="Chromosome 28"/>
</dbReference>
<feature type="compositionally biased region" description="Acidic residues" evidence="4">
    <location>
        <begin position="456"/>
        <end position="474"/>
    </location>
</feature>
<feature type="region of interest" description="Disordered" evidence="4">
    <location>
        <begin position="249"/>
        <end position="269"/>
    </location>
</feature>
<comment type="subcellular location">
    <subcellularLocation>
        <location evidence="1">Nucleus</location>
    </subcellularLocation>
</comment>
<dbReference type="GO" id="GO:0051306">
    <property type="term" value="P:mitotic sister chromatid separation"/>
    <property type="evidence" value="ECO:0007669"/>
    <property type="project" value="TreeGrafter"/>
</dbReference>
<dbReference type="HOGENOM" id="CLU_386643_0_0_1"/>
<dbReference type="KEGG" id="pti:PHATRDRAFT_50280"/>
<feature type="domain" description="Condensin II complex subunit H2 N-terminal" evidence="5">
    <location>
        <begin position="21"/>
        <end position="137"/>
    </location>
</feature>
<dbReference type="InterPro" id="IPR031739">
    <property type="entry name" value="Ncaph2"/>
</dbReference>
<organism evidence="7 8">
    <name type="scientific">Phaeodactylum tricornutum (strain CCAP 1055/1)</name>
    <dbReference type="NCBI Taxonomy" id="556484"/>
    <lineage>
        <taxon>Eukaryota</taxon>
        <taxon>Sar</taxon>
        <taxon>Stramenopiles</taxon>
        <taxon>Ochrophyta</taxon>
        <taxon>Bacillariophyta</taxon>
        <taxon>Bacillariophyceae</taxon>
        <taxon>Bacillariophycidae</taxon>
        <taxon>Naviculales</taxon>
        <taxon>Phaeodactylaceae</taxon>
        <taxon>Phaeodactylum</taxon>
    </lineage>
</organism>
<accession>B7GDJ8</accession>
<dbReference type="GO" id="GO:0000796">
    <property type="term" value="C:condensin complex"/>
    <property type="evidence" value="ECO:0007669"/>
    <property type="project" value="TreeGrafter"/>
</dbReference>
<dbReference type="STRING" id="556484.B7GDJ8"/>
<evidence type="ECO:0000313" key="8">
    <source>
        <dbReference type="Proteomes" id="UP000000759"/>
    </source>
</evidence>
<evidence type="ECO:0008006" key="9">
    <source>
        <dbReference type="Google" id="ProtNLM"/>
    </source>
</evidence>
<feature type="domain" description="Condensin-2 complex subunit H2 C-terminal" evidence="6">
    <location>
        <begin position="509"/>
        <end position="643"/>
    </location>
</feature>
<name>B7GDJ8_PHATC</name>
<feature type="compositionally biased region" description="Basic and acidic residues" evidence="4">
    <location>
        <begin position="394"/>
        <end position="405"/>
    </location>
</feature>
<dbReference type="InParanoid" id="B7GDJ8"/>
<dbReference type="PANTHER" id="PTHR14324:SF3">
    <property type="entry name" value="CONDENSIN-2 COMPLEX SUBUNIT H2"/>
    <property type="match status" value="1"/>
</dbReference>
<feature type="region of interest" description="Disordered" evidence="4">
    <location>
        <begin position="453"/>
        <end position="491"/>
    </location>
</feature>
<feature type="region of interest" description="Disordered" evidence="4">
    <location>
        <begin position="391"/>
        <end position="411"/>
    </location>
</feature>
<dbReference type="GeneID" id="7199121"/>
<evidence type="ECO:0000256" key="4">
    <source>
        <dbReference type="SAM" id="MobiDB-lite"/>
    </source>
</evidence>
<dbReference type="AlphaFoldDB" id="B7GDJ8"/>
<dbReference type="eggNOG" id="KOG2359">
    <property type="taxonomic scope" value="Eukaryota"/>
</dbReference>
<evidence type="ECO:0000259" key="5">
    <source>
        <dbReference type="Pfam" id="PF06278"/>
    </source>
</evidence>
<keyword evidence="3" id="KW-0539">Nucleus</keyword>
<sequence>MVVSIVNDNAALPTVVDSALTTLQPIRDLAKNWDIDIASCLEEYLHDLGDDLALADPNGQLDKLNFAQAALVLQNSSHVYSRKVEYLYSLVYKALDDLVAQNAASLSNMRRSKHGDSEIDDFREFDPHSDFLLLDDVLPTDNTDDCRQINLPENELGNDEAGTPRNRSGRSPFRTPRTRLSISNSHDKSSMNAAAARLLMGALDTSSLRLLDGHCDMTASGCLLLPGSRINASYLREDELDLKQQRSILSSPQNHPDEDDGFPASYDDGLDDNDDNIGFAMADKENEAHSGVHTESGDRRQVTFAHTLPLKNTSKEDPWKLLDPHEPDSVKSRPLCIGKTIRLPAGVDEPPSACVTGARTRHVAPQRRLRGVIDKAVGYPSLATQTFRSLRKRNHDDTREEDAAPERPVLPLGGLAFGDEFAYIAKANAKRKAAERREKRKLALLRQKDEGHVDRYDDDDEGGFAFGVDDDDSDHDDHGDFQSNGGVEGNTGMSSMDDLYRSHELESQTFEELCRAHLKAFANGAEKYASETQLSKRVNIWQEKLAPVLEAEAQRPVFDIHEYGRNVIDSLEAVIRRKKTSGEKTSFARVVDFASVARNRPQYEVCRLFLASLSLSNSGNILPVQSDDDNSGNHFKLQLLNTAIDRPMDTYLAPSVCVIAP</sequence>
<feature type="region of interest" description="Disordered" evidence="4">
    <location>
        <begin position="144"/>
        <end position="187"/>
    </location>
</feature>
<dbReference type="RefSeq" id="XP_002185226.1">
    <property type="nucleotide sequence ID" value="XM_002185190.1"/>
</dbReference>